<dbReference type="GO" id="GO:0003700">
    <property type="term" value="F:DNA-binding transcription factor activity"/>
    <property type="evidence" value="ECO:0007669"/>
    <property type="project" value="InterPro"/>
</dbReference>
<evidence type="ECO:0000313" key="6">
    <source>
        <dbReference type="Proteomes" id="UP000676917"/>
    </source>
</evidence>
<dbReference type="RefSeq" id="WP_244853371.1">
    <property type="nucleotide sequence ID" value="NZ_BORP01000001.1"/>
</dbReference>
<dbReference type="EMBL" id="BORP01000001">
    <property type="protein sequence ID" value="GIO26530.1"/>
    <property type="molecule type" value="Genomic_DNA"/>
</dbReference>
<dbReference type="SUPFAM" id="SSF51215">
    <property type="entry name" value="Regulatory protein AraC"/>
    <property type="match status" value="1"/>
</dbReference>
<dbReference type="SUPFAM" id="SSF46689">
    <property type="entry name" value="Homeodomain-like"/>
    <property type="match status" value="2"/>
</dbReference>
<organism evidence="5 6">
    <name type="scientific">Ornithinibacillus bavariensis</name>
    <dbReference type="NCBI Taxonomy" id="545502"/>
    <lineage>
        <taxon>Bacteria</taxon>
        <taxon>Bacillati</taxon>
        <taxon>Bacillota</taxon>
        <taxon>Bacilli</taxon>
        <taxon>Bacillales</taxon>
        <taxon>Bacillaceae</taxon>
        <taxon>Ornithinibacillus</taxon>
    </lineage>
</organism>
<keyword evidence="6" id="KW-1185">Reference proteome</keyword>
<dbReference type="InterPro" id="IPR009057">
    <property type="entry name" value="Homeodomain-like_sf"/>
</dbReference>
<dbReference type="SMART" id="SM00342">
    <property type="entry name" value="HTH_ARAC"/>
    <property type="match status" value="1"/>
</dbReference>
<keyword evidence="3" id="KW-0804">Transcription</keyword>
<proteinExistence type="predicted"/>
<feature type="domain" description="HTH araC/xylS-type" evidence="4">
    <location>
        <begin position="176"/>
        <end position="274"/>
    </location>
</feature>
<dbReference type="PANTHER" id="PTHR43280:SF2">
    <property type="entry name" value="HTH-TYPE TRANSCRIPTIONAL REGULATOR EXSA"/>
    <property type="match status" value="1"/>
</dbReference>
<keyword evidence="1" id="KW-0805">Transcription regulation</keyword>
<dbReference type="Gene3D" id="1.10.10.60">
    <property type="entry name" value="Homeodomain-like"/>
    <property type="match status" value="1"/>
</dbReference>
<keyword evidence="2" id="KW-0238">DNA-binding</keyword>
<dbReference type="PANTHER" id="PTHR43280">
    <property type="entry name" value="ARAC-FAMILY TRANSCRIPTIONAL REGULATOR"/>
    <property type="match status" value="1"/>
</dbReference>
<comment type="caution">
    <text evidence="5">The sequence shown here is derived from an EMBL/GenBank/DDBJ whole genome shotgun (WGS) entry which is preliminary data.</text>
</comment>
<dbReference type="Proteomes" id="UP000676917">
    <property type="component" value="Unassembled WGS sequence"/>
</dbReference>
<name>A0A920C5A6_9BACI</name>
<reference evidence="5" key="1">
    <citation type="submission" date="2021-03" db="EMBL/GenBank/DDBJ databases">
        <title>Antimicrobial resistance genes in bacteria isolated from Japanese honey, and their potential for conferring macrolide and lincosamide resistance in the American foulbrood pathogen Paenibacillus larvae.</title>
        <authorList>
            <person name="Okamoto M."/>
            <person name="Kumagai M."/>
            <person name="Kanamori H."/>
            <person name="Takamatsu D."/>
        </authorList>
    </citation>
    <scope>NUCLEOTIDE SEQUENCE</scope>
    <source>
        <strain evidence="5">J43TS3</strain>
    </source>
</reference>
<accession>A0A920C5A6</accession>
<dbReference type="Pfam" id="PF12833">
    <property type="entry name" value="HTH_18"/>
    <property type="match status" value="1"/>
</dbReference>
<dbReference type="InterPro" id="IPR020449">
    <property type="entry name" value="Tscrpt_reg_AraC-type_HTH"/>
</dbReference>
<evidence type="ECO:0000256" key="3">
    <source>
        <dbReference type="ARBA" id="ARBA00023163"/>
    </source>
</evidence>
<evidence type="ECO:0000256" key="2">
    <source>
        <dbReference type="ARBA" id="ARBA00023125"/>
    </source>
</evidence>
<evidence type="ECO:0000259" key="4">
    <source>
        <dbReference type="PROSITE" id="PS01124"/>
    </source>
</evidence>
<dbReference type="InterPro" id="IPR018060">
    <property type="entry name" value="HTH_AraC"/>
</dbReference>
<evidence type="ECO:0000313" key="5">
    <source>
        <dbReference type="EMBL" id="GIO26530.1"/>
    </source>
</evidence>
<dbReference type="PRINTS" id="PR00032">
    <property type="entry name" value="HTHARAC"/>
</dbReference>
<dbReference type="InterPro" id="IPR037923">
    <property type="entry name" value="HTH-like"/>
</dbReference>
<sequence>MRKSKLLMEVPNGVFLLKKDFDQESNWRSDNCYKFIYSLNGAMTYQTNRNQLILYEQQFILFNPQDEHKQLAVDDKKFLIELNPSFLNEIARFLSPMHYYDIQFASFVQKYPQLTNWVQFVLQYVQLEQDEITESTEIFLEHSITQLALILVKSAVGTHTNDINIHTHKTIHPELYKTISAMKENFQHAWTLDEMANVSRLSKYQFAHYFKEIIGISPYSWLQIYRIIRSQEMLKNTDKTILNIAMECGFSSVAIYNQLFKRLYGITPGLFRRMVRR</sequence>
<dbReference type="AlphaFoldDB" id="A0A920C5A6"/>
<dbReference type="PROSITE" id="PS00041">
    <property type="entry name" value="HTH_ARAC_FAMILY_1"/>
    <property type="match status" value="1"/>
</dbReference>
<dbReference type="InterPro" id="IPR018062">
    <property type="entry name" value="HTH_AraC-typ_CS"/>
</dbReference>
<protein>
    <recommendedName>
        <fullName evidence="4">HTH araC/xylS-type domain-containing protein</fullName>
    </recommendedName>
</protein>
<evidence type="ECO:0000256" key="1">
    <source>
        <dbReference type="ARBA" id="ARBA00023015"/>
    </source>
</evidence>
<gene>
    <name evidence="5" type="ORF">J43TS3_11410</name>
</gene>
<dbReference type="PROSITE" id="PS01124">
    <property type="entry name" value="HTH_ARAC_FAMILY_2"/>
    <property type="match status" value="1"/>
</dbReference>
<dbReference type="GO" id="GO:0043565">
    <property type="term" value="F:sequence-specific DNA binding"/>
    <property type="evidence" value="ECO:0007669"/>
    <property type="project" value="InterPro"/>
</dbReference>